<name>A0A5N6PPI2_9ASTR</name>
<feature type="compositionally biased region" description="Basic residues" evidence="1">
    <location>
        <begin position="102"/>
        <end position="116"/>
    </location>
</feature>
<accession>A0A5N6PPI2</accession>
<feature type="compositionally biased region" description="Low complexity" evidence="1">
    <location>
        <begin position="44"/>
        <end position="55"/>
    </location>
</feature>
<protein>
    <submittedName>
        <fullName evidence="2">Uncharacterized protein</fullName>
    </submittedName>
</protein>
<gene>
    <name evidence="2" type="ORF">E3N88_06447</name>
</gene>
<dbReference type="AlphaFoldDB" id="A0A5N6PPI2"/>
<feature type="compositionally biased region" description="Polar residues" evidence="1">
    <location>
        <begin position="136"/>
        <end position="150"/>
    </location>
</feature>
<dbReference type="EMBL" id="SZYD01000003">
    <property type="protein sequence ID" value="KAD6795551.1"/>
    <property type="molecule type" value="Genomic_DNA"/>
</dbReference>
<sequence>MSSDQDSRGFLPPTTATNHQLHRQPPSSSTHHLPGFTALPLPQTSPATPKTKTTSCVSQESELATAIDRALLKIRDAVAASTTAVTHNPVRRRKSDPTSSAHQKRPTTIARRHPLRRTVSDSIASPETETRKVCQSPRSRITVSEASNRGETPENKRLKKMEKMVTDIEQRCRDLRRESEVQEVVGEDDLSEVKS</sequence>
<evidence type="ECO:0000313" key="3">
    <source>
        <dbReference type="Proteomes" id="UP000326396"/>
    </source>
</evidence>
<proteinExistence type="predicted"/>
<organism evidence="2 3">
    <name type="scientific">Mikania micrantha</name>
    <name type="common">bitter vine</name>
    <dbReference type="NCBI Taxonomy" id="192012"/>
    <lineage>
        <taxon>Eukaryota</taxon>
        <taxon>Viridiplantae</taxon>
        <taxon>Streptophyta</taxon>
        <taxon>Embryophyta</taxon>
        <taxon>Tracheophyta</taxon>
        <taxon>Spermatophyta</taxon>
        <taxon>Magnoliopsida</taxon>
        <taxon>eudicotyledons</taxon>
        <taxon>Gunneridae</taxon>
        <taxon>Pentapetalae</taxon>
        <taxon>asterids</taxon>
        <taxon>campanulids</taxon>
        <taxon>Asterales</taxon>
        <taxon>Asteraceae</taxon>
        <taxon>Asteroideae</taxon>
        <taxon>Heliantheae alliance</taxon>
        <taxon>Eupatorieae</taxon>
        <taxon>Mikania</taxon>
    </lineage>
</organism>
<evidence type="ECO:0000256" key="1">
    <source>
        <dbReference type="SAM" id="MobiDB-lite"/>
    </source>
</evidence>
<keyword evidence="3" id="KW-1185">Reference proteome</keyword>
<comment type="caution">
    <text evidence="2">The sequence shown here is derived from an EMBL/GenBank/DDBJ whole genome shotgun (WGS) entry which is preliminary data.</text>
</comment>
<dbReference type="Proteomes" id="UP000326396">
    <property type="component" value="Linkage Group LG11"/>
</dbReference>
<reference evidence="2 3" key="1">
    <citation type="submission" date="2019-05" db="EMBL/GenBank/DDBJ databases">
        <title>Mikania micrantha, genome provides insights into the molecular mechanism of rapid growth.</title>
        <authorList>
            <person name="Liu B."/>
        </authorList>
    </citation>
    <scope>NUCLEOTIDE SEQUENCE [LARGE SCALE GENOMIC DNA]</scope>
    <source>
        <strain evidence="2">NLD-2019</strain>
        <tissue evidence="2">Leaf</tissue>
    </source>
</reference>
<feature type="compositionally biased region" description="Polar residues" evidence="1">
    <location>
        <begin position="14"/>
        <end position="31"/>
    </location>
</feature>
<feature type="region of interest" description="Disordered" evidence="1">
    <location>
        <begin position="79"/>
        <end position="162"/>
    </location>
</feature>
<dbReference type="OrthoDB" id="1662683at2759"/>
<feature type="compositionally biased region" description="Basic and acidic residues" evidence="1">
    <location>
        <begin position="151"/>
        <end position="162"/>
    </location>
</feature>
<evidence type="ECO:0000313" key="2">
    <source>
        <dbReference type="EMBL" id="KAD6795551.1"/>
    </source>
</evidence>
<feature type="region of interest" description="Disordered" evidence="1">
    <location>
        <begin position="1"/>
        <end position="61"/>
    </location>
</feature>